<evidence type="ECO:0000313" key="2">
    <source>
        <dbReference type="EMBL" id="KAE8168006.1"/>
    </source>
</evidence>
<sequence>MTAYQTSDPPNYTLFDAILDWGHHNAHQISEAHLSKGGWEGWAQEEMRMLFNAGREDNCYQNNARQAADIVLTPDTSGAEVFAQPYVDEESVVIELKCESYWNAQKFRGEVKKDMQKVSSGVFKERLLQRGCNVYCIALAMTGEGAYDMESLGLELFESNGGLVAPFQVWWFMRRFEAEDGSEEEYRSSMDEDDDEEEDEEEDEGEDGMQEDDGVGFGPDEGLSDEDGDGYDNRYHNGYHGGQNGGWDHYS</sequence>
<accession>A0A5N6VAE9</accession>
<gene>
    <name evidence="2" type="ORF">BDV40DRAFT_295127</name>
</gene>
<dbReference type="Proteomes" id="UP000326950">
    <property type="component" value="Unassembled WGS sequence"/>
</dbReference>
<dbReference type="OrthoDB" id="4398476at2759"/>
<protein>
    <submittedName>
        <fullName evidence="2">Uncharacterized protein</fullName>
    </submittedName>
</protein>
<reference evidence="2 3" key="1">
    <citation type="submission" date="2019-04" db="EMBL/GenBank/DDBJ databases">
        <title>Friends and foes A comparative genomics study of 23 Aspergillus species from section Flavi.</title>
        <authorList>
            <consortium name="DOE Joint Genome Institute"/>
            <person name="Kjaerbolling I."/>
            <person name="Vesth T."/>
            <person name="Frisvad J.C."/>
            <person name="Nybo J.L."/>
            <person name="Theobald S."/>
            <person name="Kildgaard S."/>
            <person name="Isbrandt T."/>
            <person name="Kuo A."/>
            <person name="Sato A."/>
            <person name="Lyhne E.K."/>
            <person name="Kogle M.E."/>
            <person name="Wiebenga A."/>
            <person name="Kun R.S."/>
            <person name="Lubbers R.J."/>
            <person name="Makela M.R."/>
            <person name="Barry K."/>
            <person name="Chovatia M."/>
            <person name="Clum A."/>
            <person name="Daum C."/>
            <person name="Haridas S."/>
            <person name="He G."/>
            <person name="LaButti K."/>
            <person name="Lipzen A."/>
            <person name="Mondo S."/>
            <person name="Riley R."/>
            <person name="Salamov A."/>
            <person name="Simmons B.A."/>
            <person name="Magnuson J.K."/>
            <person name="Henrissat B."/>
            <person name="Mortensen U.H."/>
            <person name="Larsen T.O."/>
            <person name="Devries R.P."/>
            <person name="Grigoriev I.V."/>
            <person name="Machida M."/>
            <person name="Baker S.E."/>
            <person name="Andersen M.R."/>
        </authorList>
    </citation>
    <scope>NUCLEOTIDE SEQUENCE [LARGE SCALE GENOMIC DNA]</scope>
    <source>
        <strain evidence="2 3">CBS 117626</strain>
    </source>
</reference>
<evidence type="ECO:0000313" key="3">
    <source>
        <dbReference type="Proteomes" id="UP000326950"/>
    </source>
</evidence>
<organism evidence="2 3">
    <name type="scientific">Aspergillus tamarii</name>
    <dbReference type="NCBI Taxonomy" id="41984"/>
    <lineage>
        <taxon>Eukaryota</taxon>
        <taxon>Fungi</taxon>
        <taxon>Dikarya</taxon>
        <taxon>Ascomycota</taxon>
        <taxon>Pezizomycotina</taxon>
        <taxon>Eurotiomycetes</taxon>
        <taxon>Eurotiomycetidae</taxon>
        <taxon>Eurotiales</taxon>
        <taxon>Aspergillaceae</taxon>
        <taxon>Aspergillus</taxon>
        <taxon>Aspergillus subgen. Circumdati</taxon>
    </lineage>
</organism>
<dbReference type="EMBL" id="ML738587">
    <property type="protein sequence ID" value="KAE8168006.1"/>
    <property type="molecule type" value="Genomic_DNA"/>
</dbReference>
<dbReference type="AlphaFoldDB" id="A0A5N6VAE9"/>
<feature type="compositionally biased region" description="Acidic residues" evidence="1">
    <location>
        <begin position="191"/>
        <end position="214"/>
    </location>
</feature>
<evidence type="ECO:0000256" key="1">
    <source>
        <dbReference type="SAM" id="MobiDB-lite"/>
    </source>
</evidence>
<keyword evidence="3" id="KW-1185">Reference proteome</keyword>
<name>A0A5N6VAE9_ASPTM</name>
<feature type="region of interest" description="Disordered" evidence="1">
    <location>
        <begin position="182"/>
        <end position="251"/>
    </location>
</feature>
<proteinExistence type="predicted"/>